<keyword evidence="2" id="KW-1185">Reference proteome</keyword>
<protein>
    <submittedName>
        <fullName evidence="1">Uncharacterized protein</fullName>
    </submittedName>
</protein>
<accession>A0AAV0D5Z3</accession>
<gene>
    <name evidence="1" type="ORF">CEPIT_LOCUS11370</name>
</gene>
<reference evidence="1" key="1">
    <citation type="submission" date="2022-07" db="EMBL/GenBank/DDBJ databases">
        <authorList>
            <person name="Macas J."/>
            <person name="Novak P."/>
            <person name="Neumann P."/>
        </authorList>
    </citation>
    <scope>NUCLEOTIDE SEQUENCE</scope>
</reference>
<comment type="caution">
    <text evidence="1">The sequence shown here is derived from an EMBL/GenBank/DDBJ whole genome shotgun (WGS) entry which is preliminary data.</text>
</comment>
<evidence type="ECO:0000313" key="2">
    <source>
        <dbReference type="Proteomes" id="UP001152523"/>
    </source>
</evidence>
<sequence length="124" mass="13723">MTLDGPKKWGGGGSGLLDSPCLCWAAVGKKTYNDVFIIVCCGYFKLDCFVMFCFCDFIPCKTLALRLEEGKSAVTVIGFKLPNFGQASYTVFLQVVSSQSRPWADGYLWFFSSLVPLLNAIFMN</sequence>
<dbReference type="AlphaFoldDB" id="A0AAV0D5Z3"/>
<evidence type="ECO:0000313" key="1">
    <source>
        <dbReference type="EMBL" id="CAH9090632.1"/>
    </source>
</evidence>
<dbReference type="Proteomes" id="UP001152523">
    <property type="component" value="Unassembled WGS sequence"/>
</dbReference>
<name>A0AAV0D5Z3_9ASTE</name>
<dbReference type="EMBL" id="CAMAPF010000065">
    <property type="protein sequence ID" value="CAH9090632.1"/>
    <property type="molecule type" value="Genomic_DNA"/>
</dbReference>
<organism evidence="1 2">
    <name type="scientific">Cuscuta epithymum</name>
    <dbReference type="NCBI Taxonomy" id="186058"/>
    <lineage>
        <taxon>Eukaryota</taxon>
        <taxon>Viridiplantae</taxon>
        <taxon>Streptophyta</taxon>
        <taxon>Embryophyta</taxon>
        <taxon>Tracheophyta</taxon>
        <taxon>Spermatophyta</taxon>
        <taxon>Magnoliopsida</taxon>
        <taxon>eudicotyledons</taxon>
        <taxon>Gunneridae</taxon>
        <taxon>Pentapetalae</taxon>
        <taxon>asterids</taxon>
        <taxon>lamiids</taxon>
        <taxon>Solanales</taxon>
        <taxon>Convolvulaceae</taxon>
        <taxon>Cuscuteae</taxon>
        <taxon>Cuscuta</taxon>
        <taxon>Cuscuta subgen. Cuscuta</taxon>
    </lineage>
</organism>
<proteinExistence type="predicted"/>